<dbReference type="Gene3D" id="2.130.10.10">
    <property type="entry name" value="YVTN repeat-like/Quinoprotein amine dehydrogenase"/>
    <property type="match status" value="2"/>
</dbReference>
<feature type="repeat" description="WD" evidence="3">
    <location>
        <begin position="87"/>
        <end position="120"/>
    </location>
</feature>
<dbReference type="AlphaFoldDB" id="A0A383VJS0"/>
<dbReference type="InterPro" id="IPR001680">
    <property type="entry name" value="WD40_rpt"/>
</dbReference>
<dbReference type="EMBL" id="FNXT01000565">
    <property type="protein sequence ID" value="SZX65193.1"/>
    <property type="molecule type" value="Genomic_DNA"/>
</dbReference>
<keyword evidence="2" id="KW-0677">Repeat</keyword>
<dbReference type="Proteomes" id="UP000256970">
    <property type="component" value="Unassembled WGS sequence"/>
</dbReference>
<dbReference type="Pfam" id="PF00400">
    <property type="entry name" value="WD40"/>
    <property type="match status" value="4"/>
</dbReference>
<dbReference type="SUPFAM" id="SSF50978">
    <property type="entry name" value="WD40 repeat-like"/>
    <property type="match status" value="1"/>
</dbReference>
<reference evidence="4 5" key="1">
    <citation type="submission" date="2016-10" db="EMBL/GenBank/DDBJ databases">
        <authorList>
            <person name="Cai Z."/>
        </authorList>
    </citation>
    <scope>NUCLEOTIDE SEQUENCE [LARGE SCALE GENOMIC DNA]</scope>
</reference>
<dbReference type="PROSITE" id="PS00678">
    <property type="entry name" value="WD_REPEATS_1"/>
    <property type="match status" value="2"/>
</dbReference>
<dbReference type="PANTHER" id="PTHR19848:SF8">
    <property type="entry name" value="F-BOX AND WD REPEAT DOMAIN CONTAINING 7"/>
    <property type="match status" value="1"/>
</dbReference>
<dbReference type="PROSITE" id="PS50294">
    <property type="entry name" value="WD_REPEATS_REGION"/>
    <property type="match status" value="2"/>
</dbReference>
<name>A0A383VJS0_TETOB</name>
<dbReference type="PROSITE" id="PS50082">
    <property type="entry name" value="WD_REPEATS_2"/>
    <property type="match status" value="3"/>
</dbReference>
<organism evidence="4 5">
    <name type="scientific">Tetradesmus obliquus</name>
    <name type="common">Green alga</name>
    <name type="synonym">Acutodesmus obliquus</name>
    <dbReference type="NCBI Taxonomy" id="3088"/>
    <lineage>
        <taxon>Eukaryota</taxon>
        <taxon>Viridiplantae</taxon>
        <taxon>Chlorophyta</taxon>
        <taxon>core chlorophytes</taxon>
        <taxon>Chlorophyceae</taxon>
        <taxon>CS clade</taxon>
        <taxon>Sphaeropleales</taxon>
        <taxon>Scenedesmaceae</taxon>
        <taxon>Tetradesmus</taxon>
    </lineage>
</organism>
<dbReference type="InterPro" id="IPR036322">
    <property type="entry name" value="WD40_repeat_dom_sf"/>
</dbReference>
<gene>
    <name evidence="4" type="ORF">BQ4739_LOCUS5641</name>
</gene>
<dbReference type="InterPro" id="IPR015943">
    <property type="entry name" value="WD40/YVTN_repeat-like_dom_sf"/>
</dbReference>
<feature type="repeat" description="WD" evidence="3">
    <location>
        <begin position="125"/>
        <end position="166"/>
    </location>
</feature>
<keyword evidence="1 3" id="KW-0853">WD repeat</keyword>
<dbReference type="PANTHER" id="PTHR19848">
    <property type="entry name" value="WD40 REPEAT PROTEIN"/>
    <property type="match status" value="1"/>
</dbReference>
<accession>A0A383VJS0</accession>
<dbReference type="InterPro" id="IPR020472">
    <property type="entry name" value="WD40_PAC1"/>
</dbReference>
<protein>
    <submittedName>
        <fullName evidence="4">Uncharacterized protein</fullName>
    </submittedName>
</protein>
<sequence length="259" mass="27342">MSQVKQREGLTYAASFDRHVAPAGDAGASLTAVVHTLTGHTNAVSCVSCSPLDEGLAVSAGEDRCLKVWDLTRGYSSRSLPCTKMPTALCLSSDGCTLVTGHLDGTLCLWDLRQSRAGSQPLAEVRDHSQAILCLSPTPHADRLLTASKDNQLRLWDFRQLGTLQVLKAPHFTIGHIGSMGRGKCHAEMSADARFVAAGAADGQVFVWDLQAAPGSAAAVSQLKRHKEAAVAAGWSGNCCQLVTADKAGGVAFWNCQDV</sequence>
<feature type="repeat" description="WD" evidence="3">
    <location>
        <begin position="37"/>
        <end position="79"/>
    </location>
</feature>
<dbReference type="PRINTS" id="PR00320">
    <property type="entry name" value="GPROTEINBRPT"/>
</dbReference>
<evidence type="ECO:0000256" key="2">
    <source>
        <dbReference type="ARBA" id="ARBA00022737"/>
    </source>
</evidence>
<evidence type="ECO:0000256" key="3">
    <source>
        <dbReference type="PROSITE-ProRule" id="PRU00221"/>
    </source>
</evidence>
<evidence type="ECO:0000256" key="1">
    <source>
        <dbReference type="ARBA" id="ARBA00022574"/>
    </source>
</evidence>
<dbReference type="STRING" id="3088.A0A383VJS0"/>
<dbReference type="SMART" id="SM00320">
    <property type="entry name" value="WD40"/>
    <property type="match status" value="5"/>
</dbReference>
<dbReference type="InterPro" id="IPR019775">
    <property type="entry name" value="WD40_repeat_CS"/>
</dbReference>
<keyword evidence="5" id="KW-1185">Reference proteome</keyword>
<evidence type="ECO:0000313" key="4">
    <source>
        <dbReference type="EMBL" id="SZX65193.1"/>
    </source>
</evidence>
<evidence type="ECO:0000313" key="5">
    <source>
        <dbReference type="Proteomes" id="UP000256970"/>
    </source>
</evidence>
<proteinExistence type="predicted"/>